<dbReference type="InterPro" id="IPR003439">
    <property type="entry name" value="ABC_transporter-like_ATP-bd"/>
</dbReference>
<evidence type="ECO:0000256" key="2">
    <source>
        <dbReference type="ARBA" id="ARBA00005417"/>
    </source>
</evidence>
<dbReference type="PROSITE" id="PS50893">
    <property type="entry name" value="ABC_TRANSPORTER_2"/>
    <property type="match status" value="2"/>
</dbReference>
<dbReference type="Pfam" id="PF08352">
    <property type="entry name" value="oligo_HPY"/>
    <property type="match status" value="2"/>
</dbReference>
<protein>
    <submittedName>
        <fullName evidence="9">ABC transporter ATP-binding protein</fullName>
    </submittedName>
</protein>
<dbReference type="InterPro" id="IPR027417">
    <property type="entry name" value="P-loop_NTPase"/>
</dbReference>
<proteinExistence type="inferred from homology"/>
<dbReference type="SMART" id="SM00382">
    <property type="entry name" value="AAA"/>
    <property type="match status" value="2"/>
</dbReference>
<keyword evidence="10" id="KW-1185">Reference proteome</keyword>
<feature type="domain" description="ABC transporter" evidence="8">
    <location>
        <begin position="10"/>
        <end position="259"/>
    </location>
</feature>
<dbReference type="RefSeq" id="WP_201662357.1">
    <property type="nucleotide sequence ID" value="NZ_JAEQNC010000012.1"/>
</dbReference>
<feature type="domain" description="ABC transporter" evidence="8">
    <location>
        <begin position="348"/>
        <end position="592"/>
    </location>
</feature>
<dbReference type="InterPro" id="IPR017871">
    <property type="entry name" value="ABC_transporter-like_CS"/>
</dbReference>
<dbReference type="PANTHER" id="PTHR43297:SF2">
    <property type="entry name" value="DIPEPTIDE TRANSPORT ATP-BINDING PROTEIN DPPD"/>
    <property type="match status" value="1"/>
</dbReference>
<dbReference type="Pfam" id="PF00005">
    <property type="entry name" value="ABC_tran"/>
    <property type="match status" value="2"/>
</dbReference>
<reference evidence="9" key="1">
    <citation type="submission" date="2021-01" db="EMBL/GenBank/DDBJ databases">
        <title>Rhizobium sp. strain KVB221 16S ribosomal RNA gene Genome sequencing and assembly.</title>
        <authorList>
            <person name="Kang M."/>
        </authorList>
    </citation>
    <scope>NUCLEOTIDE SEQUENCE</scope>
    <source>
        <strain evidence="9">KVB221</strain>
    </source>
</reference>
<comment type="similarity">
    <text evidence="2">Belongs to the ABC transporter superfamily.</text>
</comment>
<keyword evidence="6 9" id="KW-0067">ATP-binding</keyword>
<evidence type="ECO:0000256" key="5">
    <source>
        <dbReference type="ARBA" id="ARBA00022741"/>
    </source>
</evidence>
<dbReference type="GO" id="GO:0016887">
    <property type="term" value="F:ATP hydrolysis activity"/>
    <property type="evidence" value="ECO:0007669"/>
    <property type="project" value="InterPro"/>
</dbReference>
<dbReference type="GO" id="GO:0015833">
    <property type="term" value="P:peptide transport"/>
    <property type="evidence" value="ECO:0007669"/>
    <property type="project" value="InterPro"/>
</dbReference>
<dbReference type="InterPro" id="IPR013563">
    <property type="entry name" value="Oligopep_ABC_C"/>
</dbReference>
<evidence type="ECO:0000256" key="1">
    <source>
        <dbReference type="ARBA" id="ARBA00004417"/>
    </source>
</evidence>
<comment type="caution">
    <text evidence="9">The sequence shown here is derived from an EMBL/GenBank/DDBJ whole genome shotgun (WGS) entry which is preliminary data.</text>
</comment>
<gene>
    <name evidence="9" type="ORF">JJB09_19825</name>
</gene>
<dbReference type="NCBIfam" id="NF008453">
    <property type="entry name" value="PRK11308.1"/>
    <property type="match status" value="2"/>
</dbReference>
<dbReference type="PANTHER" id="PTHR43297">
    <property type="entry name" value="OLIGOPEPTIDE TRANSPORT ATP-BINDING PROTEIN APPD"/>
    <property type="match status" value="1"/>
</dbReference>
<dbReference type="InterPro" id="IPR003593">
    <property type="entry name" value="AAA+_ATPase"/>
</dbReference>
<dbReference type="GO" id="GO:0055085">
    <property type="term" value="P:transmembrane transport"/>
    <property type="evidence" value="ECO:0007669"/>
    <property type="project" value="UniProtKB-ARBA"/>
</dbReference>
<evidence type="ECO:0000313" key="10">
    <source>
        <dbReference type="Proteomes" id="UP000633219"/>
    </source>
</evidence>
<keyword evidence="7" id="KW-0472">Membrane</keyword>
<evidence type="ECO:0000259" key="8">
    <source>
        <dbReference type="PROSITE" id="PS50893"/>
    </source>
</evidence>
<keyword evidence="3" id="KW-0813">Transport</keyword>
<evidence type="ECO:0000256" key="4">
    <source>
        <dbReference type="ARBA" id="ARBA00022475"/>
    </source>
</evidence>
<evidence type="ECO:0000256" key="6">
    <source>
        <dbReference type="ARBA" id="ARBA00022840"/>
    </source>
</evidence>
<dbReference type="InterPro" id="IPR050388">
    <property type="entry name" value="ABC_Ni/Peptide_Import"/>
</dbReference>
<dbReference type="EMBL" id="JAEQNC010000012">
    <property type="protein sequence ID" value="MBL0374278.1"/>
    <property type="molecule type" value="Genomic_DNA"/>
</dbReference>
<dbReference type="FunFam" id="3.40.50.300:FF:000016">
    <property type="entry name" value="Oligopeptide ABC transporter ATP-binding component"/>
    <property type="match status" value="1"/>
</dbReference>
<dbReference type="AlphaFoldDB" id="A0A936YPG2"/>
<evidence type="ECO:0000256" key="3">
    <source>
        <dbReference type="ARBA" id="ARBA00022448"/>
    </source>
</evidence>
<dbReference type="PROSITE" id="PS00211">
    <property type="entry name" value="ABC_TRANSPORTER_1"/>
    <property type="match status" value="1"/>
</dbReference>
<sequence>MTEQHSPYALSFEDVGVAYRVKGVEQQILNGITLNIKNGEAYGIVGESGSGKSTAAFAALRYLPSNGSVTGGRILIDGKDIAAMSERSLRQVRRTSVAMVYQDPSRALNPSIRIGRQIQEIFALSGVPRAEWVARTIDVLNKVRISDPQRVMDRYPHQLSGGMQQRICIAMAIASNPRLLVLDEPTTGLDATVEADVLDLIQQLRQELSTAVLFISHNLGIIGQICDRVGVFYAGRLVEEGAAHELFRAPKHPYTAGILSCLPRAGRTKSTPLETIPGVPPQPGSIKSGCVFASRCSIAAPRCHAEDPQPLQIAGRMTKCHYPESVDAMTIEPPQRLEPSAVSEDIILDIEGVNKTFGGPNLEFRVLRNINLKLRAGETLGIVGESGSGKTTLARSILGLISPDAGSKIALMGQPLSATTKKRTRAQSKQLQIVFQNPDTALNRSQSIRRTIGRTISVLAGLYGAARNKRVEDLAKSVRLDARFLEMLPRQLSGGLKQRVAIARAFASDPQIVVCDEPTSALDASVQAAILNVLVSLQAAHKVGYILISHDLGVVQYLSDRIAVMYLGELVQVGPASEIFDGPQHPYTAALLSAVPDVYGRRNERVKLTGEMPSAATIPSGCVFHSRCLHRISGKCDVEPPKNQMIGDDHVIRCHLPASELLHFRNNESERSFFET</sequence>
<dbReference type="NCBIfam" id="TIGR01727">
    <property type="entry name" value="oligo_HPY"/>
    <property type="match status" value="2"/>
</dbReference>
<dbReference type="GO" id="GO:0005524">
    <property type="term" value="F:ATP binding"/>
    <property type="evidence" value="ECO:0007669"/>
    <property type="project" value="UniProtKB-KW"/>
</dbReference>
<dbReference type="GO" id="GO:0005886">
    <property type="term" value="C:plasma membrane"/>
    <property type="evidence" value="ECO:0007669"/>
    <property type="project" value="UniProtKB-SubCell"/>
</dbReference>
<dbReference type="NCBIfam" id="NF007739">
    <property type="entry name" value="PRK10419.1"/>
    <property type="match status" value="2"/>
</dbReference>
<name>A0A936YPG2_9HYPH</name>
<comment type="subcellular location">
    <subcellularLocation>
        <location evidence="1">Cell inner membrane</location>
        <topology evidence="1">Peripheral membrane protein</topology>
    </subcellularLocation>
</comment>
<dbReference type="Proteomes" id="UP000633219">
    <property type="component" value="Unassembled WGS sequence"/>
</dbReference>
<dbReference type="SUPFAM" id="SSF52540">
    <property type="entry name" value="P-loop containing nucleoside triphosphate hydrolases"/>
    <property type="match status" value="2"/>
</dbReference>
<keyword evidence="4" id="KW-1003">Cell membrane</keyword>
<evidence type="ECO:0000313" key="9">
    <source>
        <dbReference type="EMBL" id="MBL0374278.1"/>
    </source>
</evidence>
<dbReference type="CDD" id="cd03257">
    <property type="entry name" value="ABC_NikE_OppD_transporters"/>
    <property type="match status" value="2"/>
</dbReference>
<keyword evidence="5" id="KW-0547">Nucleotide-binding</keyword>
<evidence type="ECO:0000256" key="7">
    <source>
        <dbReference type="ARBA" id="ARBA00023136"/>
    </source>
</evidence>
<organism evidence="9 10">
    <name type="scientific">Rhizobium setariae</name>
    <dbReference type="NCBI Taxonomy" id="2801340"/>
    <lineage>
        <taxon>Bacteria</taxon>
        <taxon>Pseudomonadati</taxon>
        <taxon>Pseudomonadota</taxon>
        <taxon>Alphaproteobacteria</taxon>
        <taxon>Hyphomicrobiales</taxon>
        <taxon>Rhizobiaceae</taxon>
        <taxon>Rhizobium/Agrobacterium group</taxon>
        <taxon>Rhizobium</taxon>
    </lineage>
</organism>
<accession>A0A936YPG2</accession>
<dbReference type="Gene3D" id="3.40.50.300">
    <property type="entry name" value="P-loop containing nucleotide triphosphate hydrolases"/>
    <property type="match status" value="2"/>
</dbReference>